<proteinExistence type="predicted"/>
<comment type="caution">
    <text evidence="3">The sequence shown here is derived from an EMBL/GenBank/DDBJ whole genome shotgun (WGS) entry which is preliminary data.</text>
</comment>
<evidence type="ECO:0000256" key="2">
    <source>
        <dbReference type="SAM" id="Phobius"/>
    </source>
</evidence>
<evidence type="ECO:0000256" key="1">
    <source>
        <dbReference type="SAM" id="MobiDB-lite"/>
    </source>
</evidence>
<name>A0AAN9CIG6_9TELE</name>
<keyword evidence="2" id="KW-1133">Transmembrane helix</keyword>
<feature type="transmembrane region" description="Helical" evidence="2">
    <location>
        <begin position="74"/>
        <end position="96"/>
    </location>
</feature>
<sequence length="120" mass="13937">MSMKKQNDTQTTQHSHKHGDYVACSRTYWKGEYVLDDKLKIKWCKPTELIPGKNENELQILTLSFITESQLGGYSLLLVYSILMIIIVLCSIYHHVKNPNNPENEEENHEEENQQLEMAG</sequence>
<evidence type="ECO:0000313" key="3">
    <source>
        <dbReference type="EMBL" id="KAK7136904.1"/>
    </source>
</evidence>
<keyword evidence="2" id="KW-0472">Membrane</keyword>
<evidence type="ECO:0000313" key="4">
    <source>
        <dbReference type="Proteomes" id="UP001364617"/>
    </source>
</evidence>
<accession>A0AAN9CIG6</accession>
<protein>
    <submittedName>
        <fullName evidence="3">Uncharacterized protein</fullName>
    </submittedName>
</protein>
<keyword evidence="4" id="KW-1185">Reference proteome</keyword>
<feature type="compositionally biased region" description="Acidic residues" evidence="1">
    <location>
        <begin position="103"/>
        <end position="114"/>
    </location>
</feature>
<organism evidence="3 4">
    <name type="scientific">Phoxinus phoxinus</name>
    <name type="common">Eurasian minnow</name>
    <dbReference type="NCBI Taxonomy" id="58324"/>
    <lineage>
        <taxon>Eukaryota</taxon>
        <taxon>Metazoa</taxon>
        <taxon>Chordata</taxon>
        <taxon>Craniata</taxon>
        <taxon>Vertebrata</taxon>
        <taxon>Euteleostomi</taxon>
        <taxon>Actinopterygii</taxon>
        <taxon>Neopterygii</taxon>
        <taxon>Teleostei</taxon>
        <taxon>Ostariophysi</taxon>
        <taxon>Cypriniformes</taxon>
        <taxon>Leuciscidae</taxon>
        <taxon>Phoxininae</taxon>
        <taxon>Phoxinus</taxon>
    </lineage>
</organism>
<gene>
    <name evidence="3" type="ORF">R3I93_017081</name>
</gene>
<dbReference type="EMBL" id="JAYKXH010000018">
    <property type="protein sequence ID" value="KAK7136904.1"/>
    <property type="molecule type" value="Genomic_DNA"/>
</dbReference>
<reference evidence="3 4" key="1">
    <citation type="submission" date="2024-02" db="EMBL/GenBank/DDBJ databases">
        <title>Chromosome-level genome assembly of the Eurasian Minnow (Phoxinus phoxinus).</title>
        <authorList>
            <person name="Oriowo T.O."/>
            <person name="Martin S."/>
            <person name="Stange M."/>
            <person name="Chrysostomakis Y."/>
            <person name="Brown T."/>
            <person name="Winkler S."/>
            <person name="Kukowka S."/>
            <person name="Myers E.W."/>
            <person name="Bohne A."/>
        </authorList>
    </citation>
    <scope>NUCLEOTIDE SEQUENCE [LARGE SCALE GENOMIC DNA]</scope>
    <source>
        <strain evidence="3">ZFMK-TIS-60720</strain>
        <tissue evidence="3">Whole Organism</tissue>
    </source>
</reference>
<keyword evidence="2" id="KW-0812">Transmembrane</keyword>
<dbReference type="AlphaFoldDB" id="A0AAN9CIG6"/>
<dbReference type="Proteomes" id="UP001364617">
    <property type="component" value="Unassembled WGS sequence"/>
</dbReference>
<feature type="region of interest" description="Disordered" evidence="1">
    <location>
        <begin position="98"/>
        <end position="120"/>
    </location>
</feature>